<evidence type="ECO:0000313" key="10">
    <source>
        <dbReference type="Proteomes" id="UP001392437"/>
    </source>
</evidence>
<dbReference type="InterPro" id="IPR017972">
    <property type="entry name" value="Cyt_P450_CS"/>
</dbReference>
<evidence type="ECO:0000256" key="7">
    <source>
        <dbReference type="RuleBase" id="RU000461"/>
    </source>
</evidence>
<dbReference type="Proteomes" id="UP001392437">
    <property type="component" value="Unassembled WGS sequence"/>
</dbReference>
<keyword evidence="5 6" id="KW-0408">Iron</keyword>
<keyword evidence="3 6" id="KW-0349">Heme</keyword>
<accession>A0AAW0QM14</accession>
<sequence length="543" mass="61951">MAAVLSTLASRCPSAGLLAISIFGPWVIYYIGLVIYRVYFHPLSKFPGPKLYAASFFPFLWQSMLQGALTKDMLRMHAKYGPVVRVSPNRLMLDAALGYPLGYDRHTGQDEWAKIPANYGFKKPTALICGPREDHRRQRRLLSHAFSSTALKEQEVYLKYYIDLLMVRLREQAGKDDPIDVVKWFNFATFDIIGELAFGESFDALKNGMFQPWIANIFTGVRAARLRQFYDHYTFLRPFMPASTKQDMKNRIEDFRLSSLKAEKRLALKDNTRSDFMTYVLRHFDDEKGMTPDEIKLNSRTLIAGGSETTATTLSGFIFHLPKSPQAYRALADEIRGAFKSEEEITLRTTDELVYLDACIEETLRVYPPVGEVPGRFCPGAEIDGKWAPAGVSQSCPYEALARSLSPSFPAFSNEFGRPHANHGGDRQTIIGISNWASQRSPLNFRDAENFVPERWLPKTHPLYDARYESDNKGAFRPFSAGPRDCIGKNLAYAEVRLVITRLLWNFDYELAEGQDGWLDHQRVYNTYEKGPLLVRLRPRPQK</sequence>
<dbReference type="GO" id="GO:0004497">
    <property type="term" value="F:monooxygenase activity"/>
    <property type="evidence" value="ECO:0007669"/>
    <property type="project" value="UniProtKB-KW"/>
</dbReference>
<evidence type="ECO:0000256" key="4">
    <source>
        <dbReference type="ARBA" id="ARBA00022723"/>
    </source>
</evidence>
<dbReference type="EMBL" id="JAQQWP010000008">
    <property type="protein sequence ID" value="KAK8105568.1"/>
    <property type="molecule type" value="Genomic_DNA"/>
</dbReference>
<dbReference type="Pfam" id="PF00067">
    <property type="entry name" value="p450"/>
    <property type="match status" value="2"/>
</dbReference>
<dbReference type="PRINTS" id="PR00463">
    <property type="entry name" value="EP450I"/>
</dbReference>
<dbReference type="Gene3D" id="1.10.630.10">
    <property type="entry name" value="Cytochrome P450"/>
    <property type="match status" value="1"/>
</dbReference>
<dbReference type="PANTHER" id="PTHR24305:SF210">
    <property type="entry name" value="CYTOCHROME P450 MONOOXYGENASE ASQL-RELATED"/>
    <property type="match status" value="1"/>
</dbReference>
<dbReference type="PANTHER" id="PTHR24305">
    <property type="entry name" value="CYTOCHROME P450"/>
    <property type="match status" value="1"/>
</dbReference>
<keyword evidence="8" id="KW-0812">Transmembrane</keyword>
<dbReference type="PROSITE" id="PS00086">
    <property type="entry name" value="CYTOCHROME_P450"/>
    <property type="match status" value="1"/>
</dbReference>
<evidence type="ECO:0008006" key="11">
    <source>
        <dbReference type="Google" id="ProtNLM"/>
    </source>
</evidence>
<dbReference type="CDD" id="cd11058">
    <property type="entry name" value="CYP60B-like"/>
    <property type="match status" value="1"/>
</dbReference>
<feature type="binding site" description="axial binding residue" evidence="6">
    <location>
        <position position="486"/>
    </location>
    <ligand>
        <name>heme</name>
        <dbReference type="ChEBI" id="CHEBI:30413"/>
    </ligand>
    <ligandPart>
        <name>Fe</name>
        <dbReference type="ChEBI" id="CHEBI:18248"/>
    </ligandPart>
</feature>
<name>A0AAW0QM14_9PEZI</name>
<dbReference type="GO" id="GO:0016705">
    <property type="term" value="F:oxidoreductase activity, acting on paired donors, with incorporation or reduction of molecular oxygen"/>
    <property type="evidence" value="ECO:0007669"/>
    <property type="project" value="InterPro"/>
</dbReference>
<dbReference type="SUPFAM" id="SSF48264">
    <property type="entry name" value="Cytochrome P450"/>
    <property type="match status" value="1"/>
</dbReference>
<evidence type="ECO:0000256" key="8">
    <source>
        <dbReference type="SAM" id="Phobius"/>
    </source>
</evidence>
<gene>
    <name evidence="9" type="ORF">PG999_008927</name>
</gene>
<feature type="transmembrane region" description="Helical" evidence="8">
    <location>
        <begin position="15"/>
        <end position="39"/>
    </location>
</feature>
<dbReference type="PRINTS" id="PR00385">
    <property type="entry name" value="P450"/>
</dbReference>
<dbReference type="InterPro" id="IPR036396">
    <property type="entry name" value="Cyt_P450_sf"/>
</dbReference>
<dbReference type="InterPro" id="IPR002401">
    <property type="entry name" value="Cyt_P450_E_grp-I"/>
</dbReference>
<keyword evidence="7" id="KW-0503">Monooxygenase</keyword>
<evidence type="ECO:0000256" key="3">
    <source>
        <dbReference type="ARBA" id="ARBA00022617"/>
    </source>
</evidence>
<dbReference type="InterPro" id="IPR050121">
    <property type="entry name" value="Cytochrome_P450_monoxygenase"/>
</dbReference>
<dbReference type="GO" id="GO:0020037">
    <property type="term" value="F:heme binding"/>
    <property type="evidence" value="ECO:0007669"/>
    <property type="project" value="InterPro"/>
</dbReference>
<keyword evidence="4 6" id="KW-0479">Metal-binding</keyword>
<dbReference type="AlphaFoldDB" id="A0AAW0QM14"/>
<keyword evidence="7" id="KW-0560">Oxidoreductase</keyword>
<evidence type="ECO:0000256" key="5">
    <source>
        <dbReference type="ARBA" id="ARBA00023004"/>
    </source>
</evidence>
<proteinExistence type="inferred from homology"/>
<evidence type="ECO:0000256" key="2">
    <source>
        <dbReference type="ARBA" id="ARBA00010617"/>
    </source>
</evidence>
<organism evidence="9 10">
    <name type="scientific">Apiospora kogelbergensis</name>
    <dbReference type="NCBI Taxonomy" id="1337665"/>
    <lineage>
        <taxon>Eukaryota</taxon>
        <taxon>Fungi</taxon>
        <taxon>Dikarya</taxon>
        <taxon>Ascomycota</taxon>
        <taxon>Pezizomycotina</taxon>
        <taxon>Sordariomycetes</taxon>
        <taxon>Xylariomycetidae</taxon>
        <taxon>Amphisphaeriales</taxon>
        <taxon>Apiosporaceae</taxon>
        <taxon>Apiospora</taxon>
    </lineage>
</organism>
<dbReference type="GO" id="GO:0005506">
    <property type="term" value="F:iron ion binding"/>
    <property type="evidence" value="ECO:0007669"/>
    <property type="project" value="InterPro"/>
</dbReference>
<evidence type="ECO:0000256" key="6">
    <source>
        <dbReference type="PIRSR" id="PIRSR602401-1"/>
    </source>
</evidence>
<comment type="similarity">
    <text evidence="2 7">Belongs to the cytochrome P450 family.</text>
</comment>
<comment type="cofactor">
    <cofactor evidence="1 6">
        <name>heme</name>
        <dbReference type="ChEBI" id="CHEBI:30413"/>
    </cofactor>
</comment>
<keyword evidence="8" id="KW-0472">Membrane</keyword>
<comment type="caution">
    <text evidence="9">The sequence shown here is derived from an EMBL/GenBank/DDBJ whole genome shotgun (WGS) entry which is preliminary data.</text>
</comment>
<evidence type="ECO:0000256" key="1">
    <source>
        <dbReference type="ARBA" id="ARBA00001971"/>
    </source>
</evidence>
<keyword evidence="10" id="KW-1185">Reference proteome</keyword>
<evidence type="ECO:0000313" key="9">
    <source>
        <dbReference type="EMBL" id="KAK8105568.1"/>
    </source>
</evidence>
<protein>
    <recommendedName>
        <fullName evidence="11">Cytochrome P450</fullName>
    </recommendedName>
</protein>
<reference evidence="9 10" key="1">
    <citation type="submission" date="2023-01" db="EMBL/GenBank/DDBJ databases">
        <title>Analysis of 21 Apiospora genomes using comparative genomics revels a genus with tremendous synthesis potential of carbohydrate active enzymes and secondary metabolites.</title>
        <authorList>
            <person name="Sorensen T."/>
        </authorList>
    </citation>
    <scope>NUCLEOTIDE SEQUENCE [LARGE SCALE GENOMIC DNA]</scope>
    <source>
        <strain evidence="9 10">CBS 117206</strain>
    </source>
</reference>
<keyword evidence="8" id="KW-1133">Transmembrane helix</keyword>
<dbReference type="InterPro" id="IPR001128">
    <property type="entry name" value="Cyt_P450"/>
</dbReference>